<keyword evidence="2 4" id="KW-0863">Zinc-finger</keyword>
<evidence type="ECO:0000256" key="2">
    <source>
        <dbReference type="ARBA" id="ARBA00022771"/>
    </source>
</evidence>
<evidence type="ECO:0000313" key="7">
    <source>
        <dbReference type="RefSeq" id="XP_015084103.2"/>
    </source>
</evidence>
<keyword evidence="6" id="KW-1185">Reference proteome</keyword>
<dbReference type="InterPro" id="IPR018289">
    <property type="entry name" value="MULE_transposase_dom"/>
</dbReference>
<dbReference type="InterPro" id="IPR006564">
    <property type="entry name" value="Znf_PMZ"/>
</dbReference>
<accession>A0ABM1HDY9</accession>
<dbReference type="RefSeq" id="XP_015084103.2">
    <property type="nucleotide sequence ID" value="XM_015228617.2"/>
</dbReference>
<proteinExistence type="predicted"/>
<dbReference type="GeneID" id="107027451"/>
<dbReference type="Pfam" id="PF10551">
    <property type="entry name" value="MULE"/>
    <property type="match status" value="1"/>
</dbReference>
<evidence type="ECO:0000256" key="3">
    <source>
        <dbReference type="ARBA" id="ARBA00022833"/>
    </source>
</evidence>
<feature type="domain" description="SWIM-type" evidence="5">
    <location>
        <begin position="609"/>
        <end position="641"/>
    </location>
</feature>
<dbReference type="SMART" id="SM00575">
    <property type="entry name" value="ZnF_PMZ"/>
    <property type="match status" value="1"/>
</dbReference>
<dbReference type="Pfam" id="PF04434">
    <property type="entry name" value="SWIM"/>
    <property type="match status" value="1"/>
</dbReference>
<evidence type="ECO:0000256" key="1">
    <source>
        <dbReference type="ARBA" id="ARBA00022723"/>
    </source>
</evidence>
<evidence type="ECO:0000259" key="5">
    <source>
        <dbReference type="PROSITE" id="PS50966"/>
    </source>
</evidence>
<reference evidence="7" key="2">
    <citation type="submission" date="2025-08" db="UniProtKB">
        <authorList>
            <consortium name="RefSeq"/>
        </authorList>
    </citation>
    <scope>IDENTIFICATION</scope>
</reference>
<dbReference type="PANTHER" id="PTHR31973">
    <property type="entry name" value="POLYPROTEIN, PUTATIVE-RELATED"/>
    <property type="match status" value="1"/>
</dbReference>
<dbReference type="Proteomes" id="UP000694930">
    <property type="component" value="Chromosome 8"/>
</dbReference>
<evidence type="ECO:0000256" key="4">
    <source>
        <dbReference type="PROSITE-ProRule" id="PRU00325"/>
    </source>
</evidence>
<sequence length="738" mass="84967">MEKIVSILIKHGGKWNSSGKYVDFEMEGILYDTSTLYTGLVNSIVTQLNIEENLNSVEIKYIVSEMCPPIKIHNDVGVKVYLDQMRVNLDFFTKYPLCITLKDCGQYNECHRVIVNDIINSDVRLSQNNIDLYSNNSIRLIGMDLDGVVNDNSEVDNDIICDHSNLFVAENQIYNNKETLKEVMRHVGLVEKFSFRVARCNASNYHLNCISKSCSWMMRASSLNKSSLFKVRKYIAQHTCCVRERVYARRQGITDVVAVLIMDNYIDPSKVYTPKDVADDMLKLHGVSLTYIQAWRAKEKAVKLVRGDPAESYARLPGYFYILEQTYQGSVLKIKRNEDDTFLYAFVALEACIRGWEYCRPIVVVDGAALKCSYGGTMLTASTLDPGGHILPLAYAIVDSENDASWTWFFEQFREAYGVRQNMCFMSDRNESIWKGTTNVYPESEHYACIWHLSVNVLKNFNRNTEDLKMLFFSLAKAYTKQQFETIMGRIDQIDTRIRPYLFDIGYSKWSRAYSNCKRTWTMTSNIAESLNNVNRLARRLPVISLLEFMRVTIQRWIHKHNEEADKTTSNLTKKYDVYLQKSITLSCNMRVIPSTVDLHAVAEGAKKYIVNLNTRMCSCGRFQHYEIPCGHAIAVLRYRKLHEADFCSAFYSLKNFKDAYAIPVEPIPCESTWDIPSYISDPKLMPPGPKRAAGRPKLERWKGFADVKFKKTKSTCSRCHQVGHNRKTCSNYPVQKQ</sequence>
<organism evidence="6 7">
    <name type="scientific">Solanum pennellii</name>
    <name type="common">Tomato</name>
    <name type="synonym">Lycopersicon pennellii</name>
    <dbReference type="NCBI Taxonomy" id="28526"/>
    <lineage>
        <taxon>Eukaryota</taxon>
        <taxon>Viridiplantae</taxon>
        <taxon>Streptophyta</taxon>
        <taxon>Embryophyta</taxon>
        <taxon>Tracheophyta</taxon>
        <taxon>Spermatophyta</taxon>
        <taxon>Magnoliopsida</taxon>
        <taxon>eudicotyledons</taxon>
        <taxon>Gunneridae</taxon>
        <taxon>Pentapetalae</taxon>
        <taxon>asterids</taxon>
        <taxon>lamiids</taxon>
        <taxon>Solanales</taxon>
        <taxon>Solanaceae</taxon>
        <taxon>Solanoideae</taxon>
        <taxon>Solaneae</taxon>
        <taxon>Solanum</taxon>
        <taxon>Solanum subgen. Lycopersicon</taxon>
    </lineage>
</organism>
<gene>
    <name evidence="7" type="primary">LOC107027451</name>
</gene>
<keyword evidence="3" id="KW-0862">Zinc</keyword>
<reference evidence="6" key="1">
    <citation type="journal article" date="2014" name="Nat. Genet.">
        <title>The genome of the stress-tolerant wild tomato species Solanum pennellii.</title>
        <authorList>
            <person name="Bolger A."/>
            <person name="Scossa F."/>
            <person name="Bolger M.E."/>
            <person name="Lanz C."/>
            <person name="Maumus F."/>
            <person name="Tohge T."/>
            <person name="Quesneville H."/>
            <person name="Alseekh S."/>
            <person name="Sorensen I."/>
            <person name="Lichtenstein G."/>
            <person name="Fich E.A."/>
            <person name="Conte M."/>
            <person name="Keller H."/>
            <person name="Schneeberger K."/>
            <person name="Schwacke R."/>
            <person name="Ofner I."/>
            <person name="Vrebalov J."/>
            <person name="Xu Y."/>
            <person name="Osorio S."/>
            <person name="Aflitos S.A."/>
            <person name="Schijlen E."/>
            <person name="Jimenez-Gomez J.M."/>
            <person name="Ryngajllo M."/>
            <person name="Kimura S."/>
            <person name="Kumar R."/>
            <person name="Koenig D."/>
            <person name="Headland L.R."/>
            <person name="Maloof J.N."/>
            <person name="Sinha N."/>
            <person name="van Ham R.C."/>
            <person name="Lankhorst R.K."/>
            <person name="Mao L."/>
            <person name="Vogel A."/>
            <person name="Arsova B."/>
            <person name="Panstruga R."/>
            <person name="Fei Z."/>
            <person name="Rose J.K."/>
            <person name="Zamir D."/>
            <person name="Carrari F."/>
            <person name="Giovannoni J.J."/>
            <person name="Weigel D."/>
            <person name="Usadel B."/>
            <person name="Fernie A.R."/>
        </authorList>
    </citation>
    <scope>NUCLEOTIDE SEQUENCE [LARGE SCALE GENOMIC DNA]</scope>
    <source>
        <strain evidence="6">cv. LA0716</strain>
    </source>
</reference>
<dbReference type="PANTHER" id="PTHR31973:SF113">
    <property type="entry name" value="PROTEIN FAR1-RELATED SEQUENCE 5-LIKE"/>
    <property type="match status" value="1"/>
</dbReference>
<protein>
    <submittedName>
        <fullName evidence="7">Uncharacterized protein LOC107027451</fullName>
    </submittedName>
</protein>
<name>A0ABM1HDY9_SOLPN</name>
<evidence type="ECO:0000313" key="6">
    <source>
        <dbReference type="Proteomes" id="UP000694930"/>
    </source>
</evidence>
<dbReference type="InterPro" id="IPR007527">
    <property type="entry name" value="Znf_SWIM"/>
</dbReference>
<keyword evidence="1" id="KW-0479">Metal-binding</keyword>
<dbReference type="PROSITE" id="PS50966">
    <property type="entry name" value="ZF_SWIM"/>
    <property type="match status" value="1"/>
</dbReference>